<evidence type="ECO:0000313" key="6">
    <source>
        <dbReference type="Proteomes" id="UP000825002"/>
    </source>
</evidence>
<feature type="coiled-coil region" evidence="3">
    <location>
        <begin position="42"/>
        <end position="104"/>
    </location>
</feature>
<feature type="compositionally biased region" description="Polar residues" evidence="4">
    <location>
        <begin position="797"/>
        <end position="807"/>
    </location>
</feature>
<evidence type="ECO:0000256" key="2">
    <source>
        <dbReference type="ARBA" id="ARBA00023054"/>
    </source>
</evidence>
<feature type="region of interest" description="Disordered" evidence="4">
    <location>
        <begin position="1"/>
        <end position="26"/>
    </location>
</feature>
<dbReference type="InterPro" id="IPR018477">
    <property type="entry name" value="BICD"/>
</dbReference>
<reference evidence="5 6" key="1">
    <citation type="submission" date="2020-10" db="EMBL/GenBank/DDBJ databases">
        <authorList>
            <person name="Klimov P.B."/>
            <person name="Dyachkov S.M."/>
            <person name="Chetverikov P.E."/>
        </authorList>
    </citation>
    <scope>NUCLEOTIDE SEQUENCE [LARGE SCALE GENOMIC DNA]</scope>
    <source>
        <strain evidence="5">BMOC 18-1129-001#AD2665</strain>
        <tissue evidence="5">Entire mites</tissue>
    </source>
</reference>
<keyword evidence="6" id="KW-1185">Reference proteome</keyword>
<protein>
    <submittedName>
        <fullName evidence="5">Protein bicaudal D</fullName>
    </submittedName>
</protein>
<comment type="caution">
    <text evidence="5">The sequence shown here is derived from an EMBL/GenBank/DDBJ whole genome shotgun (WGS) entry which is preliminary data.</text>
</comment>
<accession>A0ABQ7SBB2</accession>
<proteinExistence type="inferred from homology"/>
<evidence type="ECO:0000256" key="4">
    <source>
        <dbReference type="SAM" id="MobiDB-lite"/>
    </source>
</evidence>
<dbReference type="PANTHER" id="PTHR31233:SF6">
    <property type="entry name" value="PROTEIN BICAUDAL D"/>
    <property type="match status" value="1"/>
</dbReference>
<feature type="coiled-coil region" evidence="3">
    <location>
        <begin position="134"/>
        <end position="255"/>
    </location>
</feature>
<organism evidence="5 6">
    <name type="scientific">Fragariocoptes setiger</name>
    <dbReference type="NCBI Taxonomy" id="1670756"/>
    <lineage>
        <taxon>Eukaryota</taxon>
        <taxon>Metazoa</taxon>
        <taxon>Ecdysozoa</taxon>
        <taxon>Arthropoda</taxon>
        <taxon>Chelicerata</taxon>
        <taxon>Arachnida</taxon>
        <taxon>Acari</taxon>
        <taxon>Acariformes</taxon>
        <taxon>Trombidiformes</taxon>
        <taxon>Prostigmata</taxon>
        <taxon>Eupodina</taxon>
        <taxon>Eriophyoidea</taxon>
        <taxon>Phytoptidae</taxon>
        <taxon>Fragariocoptes</taxon>
    </lineage>
</organism>
<dbReference type="EMBL" id="JAIFTH010000091">
    <property type="protein sequence ID" value="KAG9510703.1"/>
    <property type="molecule type" value="Genomic_DNA"/>
</dbReference>
<feature type="region of interest" description="Disordered" evidence="4">
    <location>
        <begin position="794"/>
        <end position="846"/>
    </location>
</feature>
<keyword evidence="2 3" id="KW-0175">Coiled coil</keyword>
<dbReference type="Gene3D" id="6.10.250.2470">
    <property type="match status" value="1"/>
</dbReference>
<feature type="compositionally biased region" description="Polar residues" evidence="4">
    <location>
        <begin position="1"/>
        <end position="11"/>
    </location>
</feature>
<dbReference type="Proteomes" id="UP000825002">
    <property type="component" value="Unassembled WGS sequence"/>
</dbReference>
<feature type="non-terminal residue" evidence="5">
    <location>
        <position position="1"/>
    </location>
</feature>
<feature type="coiled-coil region" evidence="3">
    <location>
        <begin position="375"/>
        <end position="416"/>
    </location>
</feature>
<evidence type="ECO:0000256" key="3">
    <source>
        <dbReference type="SAM" id="Coils"/>
    </source>
</evidence>
<name>A0ABQ7SBB2_9ACAR</name>
<feature type="region of interest" description="Disordered" evidence="4">
    <location>
        <begin position="313"/>
        <end position="348"/>
    </location>
</feature>
<feature type="compositionally biased region" description="Polar residues" evidence="4">
    <location>
        <begin position="815"/>
        <end position="827"/>
    </location>
</feature>
<feature type="region of interest" description="Disordered" evidence="4">
    <location>
        <begin position="596"/>
        <end position="615"/>
    </location>
</feature>
<dbReference type="Pfam" id="PF09730">
    <property type="entry name" value="BicD"/>
    <property type="match status" value="2"/>
</dbReference>
<dbReference type="PANTHER" id="PTHR31233">
    <property type="entry name" value="BICAUDAL D FAMILY MEMBER"/>
    <property type="match status" value="1"/>
</dbReference>
<comment type="similarity">
    <text evidence="1">Belongs to the BicD family.</text>
</comment>
<gene>
    <name evidence="5" type="primary">BicD</name>
    <name evidence="5" type="ORF">GZH46_00748</name>
</gene>
<evidence type="ECO:0000256" key="1">
    <source>
        <dbReference type="ARBA" id="ARBA00010061"/>
    </source>
</evidence>
<feature type="coiled-coil region" evidence="3">
    <location>
        <begin position="683"/>
        <end position="791"/>
    </location>
</feature>
<sequence>MSNTSNTSPPGNTGGSTPRDYSDSGVVLTQTDDKTNLFTASADALRLEVDRLNRELAQALHERSQSAAFGLELLNQKEHLQQKYDSLEASYEQTKLDLHELREAWNKSLNEQKLSATTGIEQEERLLSESAAREATLSTTIQEIERELKHTRNQLASLEIEKDRYVHERDELCKNIEILEIERKNYKSELRELKSRETRLLTENNELEEENVNLQKQISALRISQVEFESSKHEIQRLRDEMDALNSELEEAISVKRITEGKMQEAFEALQSEREQKYAIKKELDRRCNSESIANWSSLAALKGSSHFNISDVIGHGNQKSKRNHQGSPLRPGDYDSGAGIGSSMDADTTSNMMQELDMPSLEGSLFDEVHLTEIKKLQKTLEENENQSSQLNAKIIELQHKLDAKIRESESLEKMIGAICKLVHDSRKMAEQPDFLATRNQVGHVATIGEDKDNEAKEKLYGELDVMFSYLTDILSDLKSHHQMSSVFLNAKENEGRIKQVESDILKSLEIFESYQKLVGSAHDDLLNVSEELALIYHHVCHVNGQQPNRVMLQHVQSSQEALNEQDLSSLSEKDSLLTQYNLIRKKYTSTTKSIDVASHESTQDTETSNSGLKSHELNKLIETVRDQLKNLRDVLEKHTPQPSIAGVSDPSDSTEVSEDLASVQKLKSLLSTKREQIAVLRNVLKTNKQTAEVALANLKSKYETEKAVVTETMTKLRHELKGLKEDAATFASLRSMFSARCEEFSTQIDELQSKLAASEQEKSTLNSILRMAIEQKVVLTQKLESLEMDREGSQFGMSTNSGPKDSSSLLSSFNPRTINRRSSTGRGLRHSRSMRVGSRRVPQI</sequence>
<evidence type="ECO:0000313" key="5">
    <source>
        <dbReference type="EMBL" id="KAG9510703.1"/>
    </source>
</evidence>